<dbReference type="EMBL" id="QTSX02002132">
    <property type="protein sequence ID" value="KAJ9078953.1"/>
    <property type="molecule type" value="Genomic_DNA"/>
</dbReference>
<accession>A0ACC2TW25</accession>
<organism evidence="1 2">
    <name type="scientific">Entomophthora muscae</name>
    <dbReference type="NCBI Taxonomy" id="34485"/>
    <lineage>
        <taxon>Eukaryota</taxon>
        <taxon>Fungi</taxon>
        <taxon>Fungi incertae sedis</taxon>
        <taxon>Zoopagomycota</taxon>
        <taxon>Entomophthoromycotina</taxon>
        <taxon>Entomophthoromycetes</taxon>
        <taxon>Entomophthorales</taxon>
        <taxon>Entomophthoraceae</taxon>
        <taxon>Entomophthora</taxon>
    </lineage>
</organism>
<comment type="caution">
    <text evidence="1">The sequence shown here is derived from an EMBL/GenBank/DDBJ whole genome shotgun (WGS) entry which is preliminary data.</text>
</comment>
<proteinExistence type="predicted"/>
<gene>
    <name evidence="1" type="primary">CLF1_1</name>
    <name evidence="1" type="ORF">DSO57_1001169</name>
</gene>
<dbReference type="Proteomes" id="UP001165960">
    <property type="component" value="Unassembled WGS sequence"/>
</dbReference>
<evidence type="ECO:0000313" key="2">
    <source>
        <dbReference type="Proteomes" id="UP001165960"/>
    </source>
</evidence>
<sequence>MSGKERLGRPPRIKNKNAAEVQITAEQILREANERQESIPKAPKQKITDAEELDDYKLRKRTEFENSIRKNKHNIGNWLRYAAWEESQKELTRARSVFLRALEVDERNVTVRLKYLEMELKNRNINSARNLLDSTTSVLPRVDQFWFKYVHMEEMLDNVYGARAIFERWMKWEPDEPAWNAYIKFEIRYGEYLRARDVHHRFVECHPEIKNWIKWVKFEEEQGNYDKVREIYSSAIDYFGDDLIDSRIFLSFAKFEARMKQFERSRVLFKYALDRIPKSKAEVLYKEYVLFEKKYGDKDGIETLVVGRRRAQYEEETKSNPNNYDTWFDYARLEEDNGDFEKTRDVYERAISQVPPAPEKRLWRRYIYLWINYALFEELQVKDVDRTREVYKACLNLIPHKKFTFAKIWLLYAQFEIRQNNLAVARKSLGMAIGMCPKNKLFRGYIDLEIALREFDRVRILYSKYLEFSPSNCTTWIRAAELEKGLLDIARCRAMFELAINMEVLDMPELLWKAYIDFEYEMEEYGRTRDLYRQLLMKTSHVKVWISFAQFELSISDAKEPGVDHVQSARAVFKEAYGNLRSQGLKEERVLLLESWKEFEKANGAPETYRDVDKKTPKIVKKRRQTEEGETEEYFDYIFPDDETLKPQFKLLEMAHKWKASADNEAKNSEASLPQDDSQRQSE</sequence>
<evidence type="ECO:0000313" key="1">
    <source>
        <dbReference type="EMBL" id="KAJ9078953.1"/>
    </source>
</evidence>
<protein>
    <submittedName>
        <fullName evidence="1">NineTeen Complex (NTC) component</fullName>
    </submittedName>
</protein>
<keyword evidence="2" id="KW-1185">Reference proteome</keyword>
<name>A0ACC2TW25_9FUNG</name>
<reference evidence="1" key="1">
    <citation type="submission" date="2022-04" db="EMBL/GenBank/DDBJ databases">
        <title>Genome of the entomopathogenic fungus Entomophthora muscae.</title>
        <authorList>
            <person name="Elya C."/>
            <person name="Lovett B.R."/>
            <person name="Lee E."/>
            <person name="Macias A.M."/>
            <person name="Hajek A.E."/>
            <person name="De Bivort B.L."/>
            <person name="Kasson M.T."/>
            <person name="De Fine Licht H.H."/>
            <person name="Stajich J.E."/>
        </authorList>
    </citation>
    <scope>NUCLEOTIDE SEQUENCE</scope>
    <source>
        <strain evidence="1">Berkeley</strain>
    </source>
</reference>